<protein>
    <submittedName>
        <fullName evidence="2">Uncharacterized protein</fullName>
    </submittedName>
</protein>
<name>A0A7J8DIP0_ROUAE</name>
<evidence type="ECO:0000313" key="2">
    <source>
        <dbReference type="EMBL" id="KAF6422896.1"/>
    </source>
</evidence>
<comment type="caution">
    <text evidence="2">The sequence shown here is derived from an EMBL/GenBank/DDBJ whole genome shotgun (WGS) entry which is preliminary data.</text>
</comment>
<evidence type="ECO:0000313" key="3">
    <source>
        <dbReference type="Proteomes" id="UP000593571"/>
    </source>
</evidence>
<feature type="region of interest" description="Disordered" evidence="1">
    <location>
        <begin position="30"/>
        <end position="49"/>
    </location>
</feature>
<keyword evidence="3" id="KW-1185">Reference proteome</keyword>
<gene>
    <name evidence="2" type="ORF">HJG63_008684</name>
</gene>
<reference evidence="2 3" key="1">
    <citation type="journal article" date="2020" name="Nature">
        <title>Six reference-quality genomes reveal evolution of bat adaptations.</title>
        <authorList>
            <person name="Jebb D."/>
            <person name="Huang Z."/>
            <person name="Pippel M."/>
            <person name="Hughes G.M."/>
            <person name="Lavrichenko K."/>
            <person name="Devanna P."/>
            <person name="Winkler S."/>
            <person name="Jermiin L.S."/>
            <person name="Skirmuntt E.C."/>
            <person name="Katzourakis A."/>
            <person name="Burkitt-Gray L."/>
            <person name="Ray D.A."/>
            <person name="Sullivan K.A.M."/>
            <person name="Roscito J.G."/>
            <person name="Kirilenko B.M."/>
            <person name="Davalos L.M."/>
            <person name="Corthals A.P."/>
            <person name="Power M.L."/>
            <person name="Jones G."/>
            <person name="Ransome R.D."/>
            <person name="Dechmann D.K.N."/>
            <person name="Locatelli A.G."/>
            <person name="Puechmaille S.J."/>
            <person name="Fedrigo O."/>
            <person name="Jarvis E.D."/>
            <person name="Hiller M."/>
            <person name="Vernes S.C."/>
            <person name="Myers E.W."/>
            <person name="Teeling E.C."/>
        </authorList>
    </citation>
    <scope>NUCLEOTIDE SEQUENCE [LARGE SCALE GENOMIC DNA]</scope>
    <source>
        <strain evidence="2">MRouAeg1</strain>
        <tissue evidence="2">Muscle</tissue>
    </source>
</reference>
<dbReference type="AlphaFoldDB" id="A0A7J8DIP0"/>
<proteinExistence type="predicted"/>
<evidence type="ECO:0000256" key="1">
    <source>
        <dbReference type="SAM" id="MobiDB-lite"/>
    </source>
</evidence>
<sequence length="126" mass="13190">MSRPEGLPLPPPPSFPGLLPASRAGLPASTWAGPSIPRGASSLAPRRCLSSHPSLPLCPKPDPAPRRAASSALPSAAEEVTCLTDWCCSRLMVAKLGRALESTSRSLTLPVTFSLSLFTTTPKSHH</sequence>
<dbReference type="Proteomes" id="UP000593571">
    <property type="component" value="Unassembled WGS sequence"/>
</dbReference>
<accession>A0A7J8DIP0</accession>
<organism evidence="2 3">
    <name type="scientific">Rousettus aegyptiacus</name>
    <name type="common">Egyptian fruit bat</name>
    <name type="synonym">Pteropus aegyptiacus</name>
    <dbReference type="NCBI Taxonomy" id="9407"/>
    <lineage>
        <taxon>Eukaryota</taxon>
        <taxon>Metazoa</taxon>
        <taxon>Chordata</taxon>
        <taxon>Craniata</taxon>
        <taxon>Vertebrata</taxon>
        <taxon>Euteleostomi</taxon>
        <taxon>Mammalia</taxon>
        <taxon>Eutheria</taxon>
        <taxon>Laurasiatheria</taxon>
        <taxon>Chiroptera</taxon>
        <taxon>Yinpterochiroptera</taxon>
        <taxon>Pteropodoidea</taxon>
        <taxon>Pteropodidae</taxon>
        <taxon>Rousettinae</taxon>
        <taxon>Rousettus</taxon>
    </lineage>
</organism>
<dbReference type="EMBL" id="JACASE010000012">
    <property type="protein sequence ID" value="KAF6422896.1"/>
    <property type="molecule type" value="Genomic_DNA"/>
</dbReference>
<feature type="region of interest" description="Disordered" evidence="1">
    <location>
        <begin position="1"/>
        <end position="21"/>
    </location>
</feature>